<keyword evidence="11 15" id="KW-0648">Protein biosynthesis</keyword>
<evidence type="ECO:0000256" key="15">
    <source>
        <dbReference type="HAMAP-Rule" id="MF_02003"/>
    </source>
</evidence>
<dbReference type="FunFam" id="3.40.50.620:FF:000075">
    <property type="entry name" value="Isoleucine--tRNA ligase"/>
    <property type="match status" value="1"/>
</dbReference>
<protein>
    <recommendedName>
        <fullName evidence="15">Isoleucine--tRNA ligase</fullName>
        <ecNumber evidence="15">6.1.1.5</ecNumber>
    </recommendedName>
    <alternativeName>
        <fullName evidence="15">Isoleucyl-tRNA synthetase</fullName>
        <shortName evidence="15">IleRS</shortName>
    </alternativeName>
</protein>
<dbReference type="EC" id="6.1.1.5" evidence="15"/>
<feature type="binding site" evidence="15">
    <location>
        <position position="631"/>
    </location>
    <ligand>
        <name>ATP</name>
        <dbReference type="ChEBI" id="CHEBI:30616"/>
    </ligand>
</feature>
<dbReference type="NCBIfam" id="TIGR00392">
    <property type="entry name" value="ileS"/>
    <property type="match status" value="1"/>
</dbReference>
<evidence type="ECO:0000313" key="18">
    <source>
        <dbReference type="EMBL" id="AMU86767.1"/>
    </source>
</evidence>
<sequence length="1014" mass="116166">MFKAVNPRQNFPQMEEEILKIWQDKGIFKKSIENRRDGKRFTLYEGPPTANGRPGIHHVLSRVFKDVIPRYKVMKGYYAPRIGGWDTHGLPVELEVEKELGFTSKNDIEKYGIAEFNTRCRSSVFKYVSEWNKLTERIAYWVDLDNAYITMDNKYIESGWWALKQMWDKGLVYQGHRVTPHCPRCGTSLSSHEVAQGYKDNTEDPSVFVKFEINHESLAQTGLGQKWVNPSDKPLYLLAWTTTPWTLPANTALAVSATDEYAILDMADYYMVLAKPRLSSLKLTENPIVGECLGSDLKGLTYKPLFDPREFGISVKNMQDNSEIDALEPLSYPVITTSYVSMDDGTGIVHTAPAYGELDYESGVKYGLKFVHHVDLQGRITGNYPFAGKFVKEADKDISRNLKERGLMFRNERMHHTYPFCWRCDSPLIYYAKQSWYIRTTAVRDELIKGNQQINWYPEHIKDGRFGDWLENNIDWAFSRERYWGTPVPIWRCEKCGQTECVGGIDELKAKPNFKGMQEKLDIHRPYADEWTYDCAKCGGNMKRVTEVMDCWYDSGAMPVAQYHYPFEPESRTIASDGRFPADYICEAVDQTRGWFYSLHAISTLIFGRPCYQNVICLGHILDERGEKMSKSKNNVIQPAAVLDKYGADAVRWYFYTAAPPGNARRFSEKLVGEVTRQFLLMLWNIYSFFVTYANIDNFTPSEKYLAGEVPELDRWILSELNQLVLDVDKGLDNYDPTQAGRRIEDFVGYLSNWYVRRSRRRFWKSENDADKLSAYQALYTCLVTLSKLLAPFTPFVAEELYQNLVLLVDQSALESVHLTDFPVADKALIDEQLDNEIRLVMKVSSMGRSARSKAALKVRQPLAEVRVVLSSPAERTGLMRLAEQVLEELNVKALVAEEPGTAIPQENYVASTEGAYTVAVYTGLSPELLAEGSAREIVHRLQTMRKSAEFEIADYINTHYQADEYLESVIRTHAEYIKKETLSNQIVNGNAPEGAYTESLDIDGHPLSLWVVR</sequence>
<dbReference type="Gene3D" id="1.10.730.10">
    <property type="entry name" value="Isoleucyl-tRNA Synthetase, Domain 1"/>
    <property type="match status" value="1"/>
</dbReference>
<dbReference type="Pfam" id="PF19302">
    <property type="entry name" value="DUF5915"/>
    <property type="match status" value="1"/>
</dbReference>
<dbReference type="SMR" id="A0A142VBP9"/>
<feature type="domain" description="Aminoacyl-tRNA synthetase class Ia" evidence="16">
    <location>
        <begin position="18"/>
        <end position="663"/>
    </location>
</feature>
<dbReference type="GO" id="GO:0005737">
    <property type="term" value="C:cytoplasm"/>
    <property type="evidence" value="ECO:0007669"/>
    <property type="project" value="UniProtKB-SubCell"/>
</dbReference>
<evidence type="ECO:0000256" key="11">
    <source>
        <dbReference type="ARBA" id="ARBA00022917"/>
    </source>
</evidence>
<comment type="function">
    <text evidence="13 15">Catalyzes the attachment of isoleucine to tRNA(Ile). As IleRS can inadvertently accommodate and process structurally similar amino acids such as valine, to avoid such errors it has two additional distinct tRNA(Ile)-dependent editing activities. One activity is designated as 'pretransfer' editing and involves the hydrolysis of activated Val-AMP. The other activity is designated 'posttransfer' editing and involves deacylation of mischarged Val-tRNA(Ile).</text>
</comment>
<dbReference type="Pfam" id="PF00133">
    <property type="entry name" value="tRNA-synt_1"/>
    <property type="match status" value="1"/>
</dbReference>
<dbReference type="InterPro" id="IPR002300">
    <property type="entry name" value="aa-tRNA-synth_Ia"/>
</dbReference>
<comment type="domain">
    <text evidence="15">IleRS has two distinct active sites: one for aminoacylation and one for editing. The misactivated valine is translocated from the active site to the editing site, which sterically excludes the correctly activated isoleucine. The single editing site contains two valyl binding pockets, one specific for each substrate (Val-AMP or Val-tRNA(Ile)).</text>
</comment>
<dbReference type="GO" id="GO:0008270">
    <property type="term" value="F:zinc ion binding"/>
    <property type="evidence" value="ECO:0007669"/>
    <property type="project" value="UniProtKB-UniRule"/>
</dbReference>
<evidence type="ECO:0000256" key="9">
    <source>
        <dbReference type="ARBA" id="ARBA00022833"/>
    </source>
</evidence>
<dbReference type="OrthoDB" id="9810365at2"/>
<dbReference type="CDD" id="cd00818">
    <property type="entry name" value="IleRS_core"/>
    <property type="match status" value="1"/>
</dbReference>
<evidence type="ECO:0000256" key="8">
    <source>
        <dbReference type="ARBA" id="ARBA00022741"/>
    </source>
</evidence>
<dbReference type="Proteomes" id="UP000076394">
    <property type="component" value="Chromosome"/>
</dbReference>
<dbReference type="HAMAP" id="MF_02003">
    <property type="entry name" value="Ile_tRNA_synth_type2"/>
    <property type="match status" value="1"/>
</dbReference>
<accession>A0A142VBP9</accession>
<keyword evidence="6 15" id="KW-0436">Ligase</keyword>
<evidence type="ECO:0000259" key="17">
    <source>
        <dbReference type="Pfam" id="PF08264"/>
    </source>
</evidence>
<comment type="catalytic activity">
    <reaction evidence="14 15">
        <text>tRNA(Ile) + L-isoleucine + ATP = L-isoleucyl-tRNA(Ile) + AMP + diphosphate</text>
        <dbReference type="Rhea" id="RHEA:11060"/>
        <dbReference type="Rhea" id="RHEA-COMP:9666"/>
        <dbReference type="Rhea" id="RHEA-COMP:9695"/>
        <dbReference type="ChEBI" id="CHEBI:30616"/>
        <dbReference type="ChEBI" id="CHEBI:33019"/>
        <dbReference type="ChEBI" id="CHEBI:58045"/>
        <dbReference type="ChEBI" id="CHEBI:78442"/>
        <dbReference type="ChEBI" id="CHEBI:78528"/>
        <dbReference type="ChEBI" id="CHEBI:456215"/>
        <dbReference type="EC" id="6.1.1.5"/>
    </reaction>
</comment>
<evidence type="ECO:0000256" key="10">
    <source>
        <dbReference type="ARBA" id="ARBA00022840"/>
    </source>
</evidence>
<evidence type="ECO:0000256" key="6">
    <source>
        <dbReference type="ARBA" id="ARBA00022598"/>
    </source>
</evidence>
<dbReference type="PRINTS" id="PR00984">
    <property type="entry name" value="TRNASYNTHILE"/>
</dbReference>
<dbReference type="InterPro" id="IPR002301">
    <property type="entry name" value="Ile-tRNA-ligase"/>
</dbReference>
<keyword evidence="8 15" id="KW-0547">Nucleotide-binding</keyword>
<evidence type="ECO:0000313" key="19">
    <source>
        <dbReference type="Proteomes" id="UP000076394"/>
    </source>
</evidence>
<dbReference type="GO" id="GO:0000049">
    <property type="term" value="F:tRNA binding"/>
    <property type="evidence" value="ECO:0007669"/>
    <property type="project" value="InterPro"/>
</dbReference>
<dbReference type="InterPro" id="IPR023586">
    <property type="entry name" value="Ile-tRNA-ligase_type2"/>
</dbReference>
<dbReference type="InterPro" id="IPR014729">
    <property type="entry name" value="Rossmann-like_a/b/a_fold"/>
</dbReference>
<dbReference type="PANTHER" id="PTHR42780:SF1">
    <property type="entry name" value="ISOLEUCINE--TRNA LIGASE, CYTOPLASMIC"/>
    <property type="match status" value="1"/>
</dbReference>
<comment type="subcellular location">
    <subcellularLocation>
        <location evidence="2 15">Cytoplasm</location>
    </subcellularLocation>
</comment>
<evidence type="ECO:0000256" key="14">
    <source>
        <dbReference type="ARBA" id="ARBA00048359"/>
    </source>
</evidence>
<name>A0A142VBP9_9CHLR</name>
<dbReference type="GO" id="GO:0005524">
    <property type="term" value="F:ATP binding"/>
    <property type="evidence" value="ECO:0007669"/>
    <property type="project" value="UniProtKB-UniRule"/>
</dbReference>
<evidence type="ECO:0000259" key="16">
    <source>
        <dbReference type="Pfam" id="PF00133"/>
    </source>
</evidence>
<dbReference type="EMBL" id="CP011127">
    <property type="protein sequence ID" value="AMU86767.1"/>
    <property type="molecule type" value="Genomic_DNA"/>
</dbReference>
<dbReference type="CDD" id="cd07961">
    <property type="entry name" value="Anticodon_Ia_Ile_ABEc"/>
    <property type="match status" value="1"/>
</dbReference>
<keyword evidence="12 15" id="KW-0030">Aminoacyl-tRNA synthetase</keyword>
<feature type="domain" description="Methionyl/Valyl/Leucyl/Isoleucyl-tRNA synthetase anticodon-binding" evidence="17">
    <location>
        <begin position="714"/>
        <end position="864"/>
    </location>
</feature>
<evidence type="ECO:0000256" key="7">
    <source>
        <dbReference type="ARBA" id="ARBA00022723"/>
    </source>
</evidence>
<dbReference type="SUPFAM" id="SSF47323">
    <property type="entry name" value="Anticodon-binding domain of a subclass of class I aminoacyl-tRNA synthetases"/>
    <property type="match status" value="1"/>
</dbReference>
<feature type="short sequence motif" description="'HIGH' region" evidence="15">
    <location>
        <begin position="48"/>
        <end position="58"/>
    </location>
</feature>
<dbReference type="InterPro" id="IPR033709">
    <property type="entry name" value="Anticodon_Ile_ABEc"/>
</dbReference>
<keyword evidence="10 15" id="KW-0067">ATP-binding</keyword>
<evidence type="ECO:0000256" key="1">
    <source>
        <dbReference type="ARBA" id="ARBA00001947"/>
    </source>
</evidence>
<dbReference type="InterPro" id="IPR013155">
    <property type="entry name" value="M/V/L/I-tRNA-synth_anticd-bd"/>
</dbReference>
<keyword evidence="9 15" id="KW-0862">Zinc</keyword>
<reference evidence="18 19" key="1">
    <citation type="submission" date="2015-03" db="EMBL/GenBank/DDBJ databases">
        <title>Genomic characterization of Dehalococcoides mccartyi strain 11a5, an unusal plasmid-containing chloroethene dechlorinator.</title>
        <authorList>
            <person name="Zhao S."/>
            <person name="Ding C."/>
            <person name="He J."/>
        </authorList>
    </citation>
    <scope>NUCLEOTIDE SEQUENCE [LARGE SCALE GENOMIC DNA]</scope>
    <source>
        <strain evidence="18 19">11a5</strain>
    </source>
</reference>
<evidence type="ECO:0000256" key="4">
    <source>
        <dbReference type="ARBA" id="ARBA00011245"/>
    </source>
</evidence>
<dbReference type="RefSeq" id="WP_011309474.1">
    <property type="nucleotide sequence ID" value="NZ_AP024514.1"/>
</dbReference>
<evidence type="ECO:0000256" key="13">
    <source>
        <dbReference type="ARBA" id="ARBA00025217"/>
    </source>
</evidence>
<dbReference type="PANTHER" id="PTHR42780">
    <property type="entry name" value="SOLEUCYL-TRNA SYNTHETASE"/>
    <property type="match status" value="1"/>
</dbReference>
<evidence type="ECO:0000256" key="2">
    <source>
        <dbReference type="ARBA" id="ARBA00004496"/>
    </source>
</evidence>
<comment type="cofactor">
    <cofactor evidence="1 15">
        <name>Zn(2+)</name>
        <dbReference type="ChEBI" id="CHEBI:29105"/>
    </cofactor>
</comment>
<dbReference type="GO" id="GO:0004822">
    <property type="term" value="F:isoleucine-tRNA ligase activity"/>
    <property type="evidence" value="ECO:0007669"/>
    <property type="project" value="UniProtKB-UniRule"/>
</dbReference>
<dbReference type="PATRIC" id="fig|61435.13.peg.956"/>
<keyword evidence="7 15" id="KW-0479">Metal-binding</keyword>
<dbReference type="GO" id="GO:0002161">
    <property type="term" value="F:aminoacyl-tRNA deacylase activity"/>
    <property type="evidence" value="ECO:0007669"/>
    <property type="project" value="InterPro"/>
</dbReference>
<keyword evidence="5 15" id="KW-0963">Cytoplasm</keyword>
<dbReference type="Pfam" id="PF08264">
    <property type="entry name" value="Anticodon_1"/>
    <property type="match status" value="1"/>
</dbReference>
<evidence type="ECO:0000256" key="3">
    <source>
        <dbReference type="ARBA" id="ARBA00007078"/>
    </source>
</evidence>
<dbReference type="InterPro" id="IPR009008">
    <property type="entry name" value="Val/Leu/Ile-tRNA-synth_edit"/>
</dbReference>
<dbReference type="SUPFAM" id="SSF52374">
    <property type="entry name" value="Nucleotidylyl transferase"/>
    <property type="match status" value="1"/>
</dbReference>
<dbReference type="SUPFAM" id="SSF50677">
    <property type="entry name" value="ValRS/IleRS/LeuRS editing domain"/>
    <property type="match status" value="1"/>
</dbReference>
<dbReference type="FunFam" id="3.40.50.620:FF:000063">
    <property type="entry name" value="Isoleucine--tRNA ligase"/>
    <property type="match status" value="1"/>
</dbReference>
<gene>
    <name evidence="15" type="primary">ileS</name>
    <name evidence="18" type="ORF">Dm11a5_0941</name>
</gene>
<dbReference type="Gene3D" id="3.40.50.620">
    <property type="entry name" value="HUPs"/>
    <property type="match status" value="2"/>
</dbReference>
<comment type="similarity">
    <text evidence="3 15">Belongs to the class-I aminoacyl-tRNA synthetase family. IleS type 2 subfamily.</text>
</comment>
<proteinExistence type="inferred from homology"/>
<evidence type="ECO:0000256" key="5">
    <source>
        <dbReference type="ARBA" id="ARBA00022490"/>
    </source>
</evidence>
<dbReference type="InterPro" id="IPR009080">
    <property type="entry name" value="tRNAsynth_Ia_anticodon-bd"/>
</dbReference>
<comment type="subunit">
    <text evidence="4 15">Monomer.</text>
</comment>
<dbReference type="GO" id="GO:0006428">
    <property type="term" value="P:isoleucyl-tRNA aminoacylation"/>
    <property type="evidence" value="ECO:0007669"/>
    <property type="project" value="UniProtKB-UniRule"/>
</dbReference>
<dbReference type="AlphaFoldDB" id="A0A142VBP9"/>
<feature type="short sequence motif" description="'KMSKS' region" evidence="15">
    <location>
        <begin position="628"/>
        <end position="632"/>
    </location>
</feature>
<evidence type="ECO:0000256" key="12">
    <source>
        <dbReference type="ARBA" id="ARBA00023146"/>
    </source>
</evidence>
<organism evidence="18 19">
    <name type="scientific">Dehalococcoides mccartyi</name>
    <dbReference type="NCBI Taxonomy" id="61435"/>
    <lineage>
        <taxon>Bacteria</taxon>
        <taxon>Bacillati</taxon>
        <taxon>Chloroflexota</taxon>
        <taxon>Dehalococcoidia</taxon>
        <taxon>Dehalococcoidales</taxon>
        <taxon>Dehalococcoidaceae</taxon>
        <taxon>Dehalococcoides</taxon>
    </lineage>
</organism>